<dbReference type="EMBL" id="BGZK01000592">
    <property type="protein sequence ID" value="GBP51905.1"/>
    <property type="molecule type" value="Genomic_DNA"/>
</dbReference>
<keyword evidence="2" id="KW-1185">Reference proteome</keyword>
<organism evidence="1 2">
    <name type="scientific">Eumeta variegata</name>
    <name type="common">Bagworm moth</name>
    <name type="synonym">Eumeta japonica</name>
    <dbReference type="NCBI Taxonomy" id="151549"/>
    <lineage>
        <taxon>Eukaryota</taxon>
        <taxon>Metazoa</taxon>
        <taxon>Ecdysozoa</taxon>
        <taxon>Arthropoda</taxon>
        <taxon>Hexapoda</taxon>
        <taxon>Insecta</taxon>
        <taxon>Pterygota</taxon>
        <taxon>Neoptera</taxon>
        <taxon>Endopterygota</taxon>
        <taxon>Lepidoptera</taxon>
        <taxon>Glossata</taxon>
        <taxon>Ditrysia</taxon>
        <taxon>Tineoidea</taxon>
        <taxon>Psychidae</taxon>
        <taxon>Oiketicinae</taxon>
        <taxon>Eumeta</taxon>
    </lineage>
</organism>
<evidence type="ECO:0000313" key="2">
    <source>
        <dbReference type="Proteomes" id="UP000299102"/>
    </source>
</evidence>
<comment type="caution">
    <text evidence="1">The sequence shown here is derived from an EMBL/GenBank/DDBJ whole genome shotgun (WGS) entry which is preliminary data.</text>
</comment>
<dbReference type="Proteomes" id="UP000299102">
    <property type="component" value="Unassembled WGS sequence"/>
</dbReference>
<sequence>MYTRTEPQAQAKIVEEQRCHDHVFRLTCRDLDTHIAVLEAWYTATRDLFNLTDFMQSSPPTISRRDAELDQVFVYSSPRHDGFYETTNRSLENATRWDVDANETINDVRSVSVNTSASESYRTVSRAFASETLNISCGVQPYVKSYASWKHKGKILQMPRDSSINLRAPVSYR</sequence>
<evidence type="ECO:0000313" key="1">
    <source>
        <dbReference type="EMBL" id="GBP51905.1"/>
    </source>
</evidence>
<protein>
    <submittedName>
        <fullName evidence="1">Uncharacterized protein</fullName>
    </submittedName>
</protein>
<reference evidence="1 2" key="1">
    <citation type="journal article" date="2019" name="Commun. Biol.">
        <title>The bagworm genome reveals a unique fibroin gene that provides high tensile strength.</title>
        <authorList>
            <person name="Kono N."/>
            <person name="Nakamura H."/>
            <person name="Ohtoshi R."/>
            <person name="Tomita M."/>
            <person name="Numata K."/>
            <person name="Arakawa K."/>
        </authorList>
    </citation>
    <scope>NUCLEOTIDE SEQUENCE [LARGE SCALE GENOMIC DNA]</scope>
</reference>
<dbReference type="OrthoDB" id="6431754at2759"/>
<proteinExistence type="predicted"/>
<name>A0A4C1WP58_EUMVA</name>
<dbReference type="AlphaFoldDB" id="A0A4C1WP58"/>
<gene>
    <name evidence="1" type="ORF">EVAR_79999_1</name>
</gene>
<accession>A0A4C1WP58</accession>